<name>A0ABD0KMD6_9CAEN</name>
<reference evidence="3 4" key="1">
    <citation type="journal article" date="2023" name="Sci. Data">
        <title>Genome assembly of the Korean intertidal mud-creeper Batillaria attramentaria.</title>
        <authorList>
            <person name="Patra A.K."/>
            <person name="Ho P.T."/>
            <person name="Jun S."/>
            <person name="Lee S.J."/>
            <person name="Kim Y."/>
            <person name="Won Y.J."/>
        </authorList>
    </citation>
    <scope>NUCLEOTIDE SEQUENCE [LARGE SCALE GENOMIC DNA]</scope>
    <source>
        <strain evidence="3">Wonlab-2016</strain>
    </source>
</reference>
<protein>
    <recommendedName>
        <fullName evidence="5">Secreted protein</fullName>
    </recommendedName>
</protein>
<comment type="caution">
    <text evidence="3">The sequence shown here is derived from an EMBL/GenBank/DDBJ whole genome shotgun (WGS) entry which is preliminary data.</text>
</comment>
<evidence type="ECO:0000256" key="2">
    <source>
        <dbReference type="SAM" id="SignalP"/>
    </source>
</evidence>
<evidence type="ECO:0000256" key="1">
    <source>
        <dbReference type="SAM" id="MobiDB-lite"/>
    </source>
</evidence>
<feature type="signal peptide" evidence="2">
    <location>
        <begin position="1"/>
        <end position="21"/>
    </location>
</feature>
<evidence type="ECO:0000313" key="3">
    <source>
        <dbReference type="EMBL" id="KAK7488438.1"/>
    </source>
</evidence>
<sequence>MFAYTHIMFFSLCLWPRPTGAPCVCVVMTFFTDERQCVSGTKRSSTGPSGGNARDTHSGISRRPHGERSSETLGNTTRTATQTDIPQSIKIFMRV</sequence>
<dbReference type="Proteomes" id="UP001519460">
    <property type="component" value="Unassembled WGS sequence"/>
</dbReference>
<feature type="chain" id="PRO_5044890489" description="Secreted protein" evidence="2">
    <location>
        <begin position="22"/>
        <end position="95"/>
    </location>
</feature>
<feature type="compositionally biased region" description="Polar residues" evidence="1">
    <location>
        <begin position="38"/>
        <end position="47"/>
    </location>
</feature>
<keyword evidence="2" id="KW-0732">Signal</keyword>
<gene>
    <name evidence="3" type="ORF">BaRGS_00020412</name>
</gene>
<feature type="region of interest" description="Disordered" evidence="1">
    <location>
        <begin position="37"/>
        <end position="87"/>
    </location>
</feature>
<organism evidence="3 4">
    <name type="scientific">Batillaria attramentaria</name>
    <dbReference type="NCBI Taxonomy" id="370345"/>
    <lineage>
        <taxon>Eukaryota</taxon>
        <taxon>Metazoa</taxon>
        <taxon>Spiralia</taxon>
        <taxon>Lophotrochozoa</taxon>
        <taxon>Mollusca</taxon>
        <taxon>Gastropoda</taxon>
        <taxon>Caenogastropoda</taxon>
        <taxon>Sorbeoconcha</taxon>
        <taxon>Cerithioidea</taxon>
        <taxon>Batillariidae</taxon>
        <taxon>Batillaria</taxon>
    </lineage>
</organism>
<dbReference type="EMBL" id="JACVVK020000151">
    <property type="protein sequence ID" value="KAK7488438.1"/>
    <property type="molecule type" value="Genomic_DNA"/>
</dbReference>
<dbReference type="AlphaFoldDB" id="A0ABD0KMD6"/>
<accession>A0ABD0KMD6</accession>
<proteinExistence type="predicted"/>
<evidence type="ECO:0000313" key="4">
    <source>
        <dbReference type="Proteomes" id="UP001519460"/>
    </source>
</evidence>
<keyword evidence="4" id="KW-1185">Reference proteome</keyword>
<evidence type="ECO:0008006" key="5">
    <source>
        <dbReference type="Google" id="ProtNLM"/>
    </source>
</evidence>
<feature type="compositionally biased region" description="Polar residues" evidence="1">
    <location>
        <begin position="71"/>
        <end position="86"/>
    </location>
</feature>